<dbReference type="SUPFAM" id="SSF51445">
    <property type="entry name" value="(Trans)glycosidases"/>
    <property type="match status" value="1"/>
</dbReference>
<dbReference type="AlphaFoldDB" id="A0A4Q8L0L5"/>
<dbReference type="Gene3D" id="2.20.230.10">
    <property type="entry name" value="Resuscitation-promoting factor rpfb"/>
    <property type="match status" value="1"/>
</dbReference>
<evidence type="ECO:0000313" key="14">
    <source>
        <dbReference type="EMBL" id="TAA11362.1"/>
    </source>
</evidence>
<dbReference type="CDD" id="cd11315">
    <property type="entry name" value="AmyAc_bac1_AmyA"/>
    <property type="match status" value="1"/>
</dbReference>
<evidence type="ECO:0000313" key="15">
    <source>
        <dbReference type="Proteomes" id="UP000291525"/>
    </source>
</evidence>
<dbReference type="EC" id="3.2.1.1" evidence="4"/>
<dbReference type="InterPro" id="IPR013780">
    <property type="entry name" value="Glyco_hydro_b"/>
</dbReference>
<dbReference type="InterPro" id="IPR011098">
    <property type="entry name" value="G5_dom"/>
</dbReference>
<dbReference type="Pfam" id="PF16738">
    <property type="entry name" value="CBM26"/>
    <property type="match status" value="4"/>
</dbReference>
<evidence type="ECO:0000256" key="10">
    <source>
        <dbReference type="ARBA" id="ARBA00023277"/>
    </source>
</evidence>
<dbReference type="Proteomes" id="UP000291525">
    <property type="component" value="Unassembled WGS sequence"/>
</dbReference>
<dbReference type="PRINTS" id="PR00110">
    <property type="entry name" value="ALPHAAMYLASE"/>
</dbReference>
<dbReference type="InterPro" id="IPR031319">
    <property type="entry name" value="A-amylase_C"/>
</dbReference>
<dbReference type="Pfam" id="PF00128">
    <property type="entry name" value="Alpha-amylase"/>
    <property type="match status" value="1"/>
</dbReference>
<dbReference type="GO" id="GO:0005975">
    <property type="term" value="P:carbohydrate metabolic process"/>
    <property type="evidence" value="ECO:0007669"/>
    <property type="project" value="InterPro"/>
</dbReference>
<evidence type="ECO:0000259" key="13">
    <source>
        <dbReference type="PROSITE" id="PS51109"/>
    </source>
</evidence>
<evidence type="ECO:0000256" key="11">
    <source>
        <dbReference type="ARBA" id="ARBA00023295"/>
    </source>
</evidence>
<evidence type="ECO:0000256" key="9">
    <source>
        <dbReference type="ARBA" id="ARBA00022837"/>
    </source>
</evidence>
<accession>A0A4Q8L0L5</accession>
<dbReference type="RefSeq" id="WP_130555308.1">
    <property type="nucleotide sequence ID" value="NZ_SHGT01000042.1"/>
</dbReference>
<organism evidence="14 15">
    <name type="scientific">Streptococcus parasuis</name>
    <dbReference type="NCBI Taxonomy" id="1501662"/>
    <lineage>
        <taxon>Bacteria</taxon>
        <taxon>Bacillati</taxon>
        <taxon>Bacillota</taxon>
        <taxon>Bacilli</taxon>
        <taxon>Lactobacillales</taxon>
        <taxon>Streptococcaceae</taxon>
        <taxon>Streptococcus</taxon>
    </lineage>
</organism>
<dbReference type="SUPFAM" id="SSF51011">
    <property type="entry name" value="Glycosyl hydrolase domain"/>
    <property type="match status" value="1"/>
</dbReference>
<dbReference type="InterPro" id="IPR006046">
    <property type="entry name" value="Alpha_amylase"/>
</dbReference>
<dbReference type="PROSITE" id="PS51109">
    <property type="entry name" value="G5"/>
    <property type="match status" value="1"/>
</dbReference>
<keyword evidence="11" id="KW-0326">Glycosidase</keyword>
<evidence type="ECO:0000256" key="2">
    <source>
        <dbReference type="ARBA" id="ARBA00001913"/>
    </source>
</evidence>
<feature type="domain" description="G5" evidence="13">
    <location>
        <begin position="770"/>
        <end position="850"/>
    </location>
</feature>
<dbReference type="PANTHER" id="PTHR43447">
    <property type="entry name" value="ALPHA-AMYLASE"/>
    <property type="match status" value="1"/>
</dbReference>
<name>A0A4Q8L0L5_9STRE</name>
<dbReference type="InterPro" id="IPR017853">
    <property type="entry name" value="GH"/>
</dbReference>
<evidence type="ECO:0000256" key="1">
    <source>
        <dbReference type="ARBA" id="ARBA00000548"/>
    </source>
</evidence>
<dbReference type="GO" id="GO:0046872">
    <property type="term" value="F:metal ion binding"/>
    <property type="evidence" value="ECO:0007669"/>
    <property type="project" value="UniProtKB-KW"/>
</dbReference>
<dbReference type="GO" id="GO:0004556">
    <property type="term" value="F:alpha-amylase activity"/>
    <property type="evidence" value="ECO:0007669"/>
    <property type="project" value="UniProtKB-EC"/>
</dbReference>
<comment type="catalytic activity">
    <reaction evidence="1">
        <text>Endohydrolysis of (1-&gt;4)-alpha-D-glucosidic linkages in polysaccharides containing three or more (1-&gt;4)-alpha-linked D-glucose units.</text>
        <dbReference type="EC" id="3.2.1.1"/>
    </reaction>
</comment>
<evidence type="ECO:0000256" key="12">
    <source>
        <dbReference type="RuleBase" id="RU003615"/>
    </source>
</evidence>
<keyword evidence="7" id="KW-0732">Signal</keyword>
<dbReference type="EMBL" id="SHGT01000042">
    <property type="protein sequence ID" value="TAA11362.1"/>
    <property type="molecule type" value="Genomic_DNA"/>
</dbReference>
<keyword evidence="8" id="KW-0378">Hydrolase</keyword>
<keyword evidence="6" id="KW-0479">Metal-binding</keyword>
<comment type="cofactor">
    <cofactor evidence="2">
        <name>Ca(2+)</name>
        <dbReference type="ChEBI" id="CHEBI:29108"/>
    </cofactor>
</comment>
<evidence type="ECO:0000256" key="7">
    <source>
        <dbReference type="ARBA" id="ARBA00022729"/>
    </source>
</evidence>
<dbReference type="Gene3D" id="2.60.40.10">
    <property type="entry name" value="Immunoglobulins"/>
    <property type="match status" value="4"/>
</dbReference>
<dbReference type="InterPro" id="IPR006047">
    <property type="entry name" value="GH13_cat_dom"/>
</dbReference>
<proteinExistence type="inferred from homology"/>
<dbReference type="Pfam" id="PF07501">
    <property type="entry name" value="G5"/>
    <property type="match status" value="1"/>
</dbReference>
<dbReference type="OrthoDB" id="9805159at2"/>
<gene>
    <name evidence="14" type="ORF">EXW74_07175</name>
</gene>
<sequence length="1048" mass="116227">MAYQSQIKSKLSKLVKKGVSISLILSMFAGIEQAFAITSVNGETIVASSNQQVSMKDGTILHAWCWSFNAIKENMAAIKEAGYTSVQTSPINAVVVGNGGDKKFTNQWYYHYQPTAYTIGNYQLGTEAEFIEMNRVAEQYGIKIIVDAVLNHTTSDYNAISSEIKSITKWNRGNTEIKNWGSRWEVTQKSLLGLWEWNTQNPEVQQYLLKFLKNAVADGADGFRYDAAKHIELPGEYPNEFGSNFWNVILNNGSEFQYGEVLQDNISRDADYANLMSITASQYGHSIRDMLRNRNVNAGNLGNYQAGVDPSKLVLWVESHDTYANGRTDSESESAWMSDEDLKLGWAMITARAKGTPLFFSRPVGGGNGVRFPEKTKIGDAGSNLYKDPTIVAVNKFKNAMVGQSEYIRNPNGDTSVAMIERGTQGAVIANLSDSEKSLNTETKLANGTYKDQISGKTYTVSNGRLSGSIARRSVLVLTKGESFDNLASLSVQGYQAGSHTFLTDTLNLTLQTSNTSEATYSVNNGAPIKFENGKVITIGSQVQFGETVTVTLSAINAKGETVQSVYRFTKEDPNANTTIYFDNPENWNQVYAYMYSGTDTVLLNKWPGTAMSKDSATGYYTITVPNSFINKGARVLFTNNQGAQYPQSMGFEVKTNGLYSRDGFVKVVEKQIIEPETQTTIRFENPDKWTDVFVYMYNAKGEKLLGAWPGTKMEKDGTGLFAITLPTSYETDGVKVLFSNNKGAQYPRSLGFEFKSGGTYSKDGLVAEKPASEFKEEIEELPIPFETEYVDNPELEKGQKVTRVEGQDGVKTITYRSEYIGDQLVSKTKISETVSKEPVTQVVEVGTKLPEIEQQIAHRVYFNNSQGWSKVYAYVYDNKGVPLVGNWPGKEMSQDEYGYYIELGEEFAGGKVIFNNPVTKVQFPAQNKPGYDLQLGQVYELDGSHRAVLPEPVAEGHTRITFENPGGWGAANVYAYYGNPIQMPLGAWPGQAMLKDSKGHFYIDLPEEYANSNLKLLFNKPNSTIQFPVSVGFDFKVDGHYTKDGLK</sequence>
<dbReference type="InterPro" id="IPR013783">
    <property type="entry name" value="Ig-like_fold"/>
</dbReference>
<evidence type="ECO:0000256" key="3">
    <source>
        <dbReference type="ARBA" id="ARBA00008061"/>
    </source>
</evidence>
<dbReference type="Gene3D" id="3.20.20.80">
    <property type="entry name" value="Glycosidases"/>
    <property type="match status" value="1"/>
</dbReference>
<dbReference type="SMR" id="A0A4Q8L0L5"/>
<evidence type="ECO:0000256" key="5">
    <source>
        <dbReference type="ARBA" id="ARBA00017303"/>
    </source>
</evidence>
<dbReference type="SMART" id="SM00632">
    <property type="entry name" value="Aamy_C"/>
    <property type="match status" value="1"/>
</dbReference>
<evidence type="ECO:0000256" key="8">
    <source>
        <dbReference type="ARBA" id="ARBA00022801"/>
    </source>
</evidence>
<evidence type="ECO:0000256" key="4">
    <source>
        <dbReference type="ARBA" id="ARBA00012595"/>
    </source>
</evidence>
<dbReference type="Gene3D" id="2.60.40.1180">
    <property type="entry name" value="Golgi alpha-mannosidase II"/>
    <property type="match status" value="1"/>
</dbReference>
<dbReference type="InterPro" id="IPR031965">
    <property type="entry name" value="CBM26"/>
</dbReference>
<evidence type="ECO:0000256" key="6">
    <source>
        <dbReference type="ARBA" id="ARBA00022723"/>
    </source>
</evidence>
<keyword evidence="9" id="KW-0106">Calcium</keyword>
<protein>
    <recommendedName>
        <fullName evidence="5">Alpha-amylase</fullName>
        <ecNumber evidence="4">3.2.1.1</ecNumber>
    </recommendedName>
</protein>
<keyword evidence="10" id="KW-0119">Carbohydrate metabolism</keyword>
<comment type="similarity">
    <text evidence="3 12">Belongs to the glycosyl hydrolase 13 family.</text>
</comment>
<comment type="caution">
    <text evidence="14">The sequence shown here is derived from an EMBL/GenBank/DDBJ whole genome shotgun (WGS) entry which is preliminary data.</text>
</comment>
<dbReference type="SMART" id="SM01208">
    <property type="entry name" value="G5"/>
    <property type="match status" value="1"/>
</dbReference>
<dbReference type="SMART" id="SM00642">
    <property type="entry name" value="Aamy"/>
    <property type="match status" value="1"/>
</dbReference>
<reference evidence="14 15" key="1">
    <citation type="submission" date="2019-02" db="EMBL/GenBank/DDBJ databases">
        <title>First genome of the species Streptococcus parasuis.</title>
        <authorList>
            <person name="Stevens M.J.A."/>
            <person name="Stephan R."/>
        </authorList>
    </citation>
    <scope>NUCLEOTIDE SEQUENCE [LARGE SCALE GENOMIC DNA]</scope>
    <source>
        <strain evidence="14 15">4253</strain>
    </source>
</reference>